<evidence type="ECO:0000256" key="11">
    <source>
        <dbReference type="ARBA" id="ARBA00038036"/>
    </source>
</evidence>
<proteinExistence type="inferred from homology"/>
<sequence>MNLIFDFGNSLTKYFFIQDDKVIDRGSFISNKFDDNILAIKNKRSIEKLIYSSVIDDKREKLSSIFKNSKVISLRDKTIKLPFTNEYKSETLGDDRVALVSAGLNLYPNKDLLIIDIGTCITYDIVTMNKKYLGGSISPGFNLRYSSLSDRTSNLPKLELKTPKSLIGDSTEEHIHAGIYYGIIGEISYNIERQKVRFPNIEIIVSGGGSNFLLNKIKNVIFADQDFLAHGLNHILQTNS</sequence>
<evidence type="ECO:0000256" key="9">
    <source>
        <dbReference type="ARBA" id="ARBA00022958"/>
    </source>
</evidence>
<evidence type="ECO:0000256" key="6">
    <source>
        <dbReference type="ARBA" id="ARBA00022741"/>
    </source>
</evidence>
<dbReference type="HAMAP" id="MF_01274">
    <property type="entry name" value="Pantothen_kinase_3"/>
    <property type="match status" value="1"/>
</dbReference>
<comment type="cofactor">
    <cofactor evidence="1">
        <name>K(+)</name>
        <dbReference type="ChEBI" id="CHEBI:29103"/>
    </cofactor>
</comment>
<evidence type="ECO:0000256" key="10">
    <source>
        <dbReference type="ARBA" id="ARBA00022993"/>
    </source>
</evidence>
<dbReference type="InterPro" id="IPR043129">
    <property type="entry name" value="ATPase_NBD"/>
</dbReference>
<evidence type="ECO:0000256" key="4">
    <source>
        <dbReference type="ARBA" id="ARBA00022490"/>
    </source>
</evidence>
<comment type="subunit">
    <text evidence="3">Homodimer.</text>
</comment>
<dbReference type="SUPFAM" id="SSF53067">
    <property type="entry name" value="Actin-like ATPase domain"/>
    <property type="match status" value="2"/>
</dbReference>
<dbReference type="AlphaFoldDB" id="A0A381QWU1"/>
<keyword evidence="8" id="KW-0067">ATP-binding</keyword>
<dbReference type="GO" id="GO:0005737">
    <property type="term" value="C:cytoplasm"/>
    <property type="evidence" value="ECO:0007669"/>
    <property type="project" value="UniProtKB-SubCell"/>
</dbReference>
<dbReference type="GO" id="GO:0015937">
    <property type="term" value="P:coenzyme A biosynthetic process"/>
    <property type="evidence" value="ECO:0007669"/>
    <property type="project" value="UniProtKB-KW"/>
</dbReference>
<evidence type="ECO:0000313" key="13">
    <source>
        <dbReference type="EMBL" id="SUZ83620.1"/>
    </source>
</evidence>
<comment type="similarity">
    <text evidence="11">Belongs to the type III pantothenate kinase family.</text>
</comment>
<dbReference type="GO" id="GO:0005524">
    <property type="term" value="F:ATP binding"/>
    <property type="evidence" value="ECO:0007669"/>
    <property type="project" value="UniProtKB-KW"/>
</dbReference>
<dbReference type="Pfam" id="PF03309">
    <property type="entry name" value="Pan_kinase"/>
    <property type="match status" value="1"/>
</dbReference>
<organism evidence="13">
    <name type="scientific">marine metagenome</name>
    <dbReference type="NCBI Taxonomy" id="408172"/>
    <lineage>
        <taxon>unclassified sequences</taxon>
        <taxon>metagenomes</taxon>
        <taxon>ecological metagenomes</taxon>
    </lineage>
</organism>
<name>A0A381QWU1_9ZZZZ</name>
<keyword evidence="10" id="KW-0173">Coenzyme A biosynthesis</keyword>
<comment type="subcellular location">
    <subcellularLocation>
        <location evidence="2">Cytoplasm</location>
    </subcellularLocation>
</comment>
<keyword evidence="7" id="KW-0418">Kinase</keyword>
<dbReference type="InterPro" id="IPR004619">
    <property type="entry name" value="Type_III_PanK"/>
</dbReference>
<keyword evidence="5" id="KW-0808">Transferase</keyword>
<evidence type="ECO:0000256" key="1">
    <source>
        <dbReference type="ARBA" id="ARBA00001958"/>
    </source>
</evidence>
<dbReference type="NCBIfam" id="TIGR00671">
    <property type="entry name" value="baf"/>
    <property type="match status" value="1"/>
</dbReference>
<accession>A0A381QWU1</accession>
<dbReference type="EMBL" id="UINC01001560">
    <property type="protein sequence ID" value="SUZ83620.1"/>
    <property type="molecule type" value="Genomic_DNA"/>
</dbReference>
<reference evidence="13" key="1">
    <citation type="submission" date="2018-05" db="EMBL/GenBank/DDBJ databases">
        <authorList>
            <person name="Lanie J.A."/>
            <person name="Ng W.-L."/>
            <person name="Kazmierczak K.M."/>
            <person name="Andrzejewski T.M."/>
            <person name="Davidsen T.M."/>
            <person name="Wayne K.J."/>
            <person name="Tettelin H."/>
            <person name="Glass J.I."/>
            <person name="Rusch D."/>
            <person name="Podicherti R."/>
            <person name="Tsui H.-C.T."/>
            <person name="Winkler M.E."/>
        </authorList>
    </citation>
    <scope>NUCLEOTIDE SEQUENCE</scope>
</reference>
<evidence type="ECO:0000256" key="8">
    <source>
        <dbReference type="ARBA" id="ARBA00022840"/>
    </source>
</evidence>
<dbReference type="GO" id="GO:0004594">
    <property type="term" value="F:pantothenate kinase activity"/>
    <property type="evidence" value="ECO:0007669"/>
    <property type="project" value="InterPro"/>
</dbReference>
<evidence type="ECO:0000256" key="3">
    <source>
        <dbReference type="ARBA" id="ARBA00011738"/>
    </source>
</evidence>
<gene>
    <name evidence="13" type="ORF">METZ01_LOCUS36474</name>
</gene>
<dbReference type="PANTHER" id="PTHR34265:SF1">
    <property type="entry name" value="TYPE III PANTOTHENATE KINASE"/>
    <property type="match status" value="1"/>
</dbReference>
<keyword evidence="9" id="KW-0630">Potassium</keyword>
<evidence type="ECO:0000256" key="5">
    <source>
        <dbReference type="ARBA" id="ARBA00022679"/>
    </source>
</evidence>
<evidence type="ECO:0000256" key="12">
    <source>
        <dbReference type="ARBA" id="ARBA00040883"/>
    </source>
</evidence>
<dbReference type="CDD" id="cd24015">
    <property type="entry name" value="ASKHA_NBD_PanK-III"/>
    <property type="match status" value="1"/>
</dbReference>
<protein>
    <recommendedName>
        <fullName evidence="12">Type III pantothenate kinase</fullName>
    </recommendedName>
</protein>
<evidence type="ECO:0000256" key="7">
    <source>
        <dbReference type="ARBA" id="ARBA00022777"/>
    </source>
</evidence>
<dbReference type="Gene3D" id="3.30.420.40">
    <property type="match status" value="2"/>
</dbReference>
<dbReference type="PANTHER" id="PTHR34265">
    <property type="entry name" value="TYPE III PANTOTHENATE KINASE"/>
    <property type="match status" value="1"/>
</dbReference>
<evidence type="ECO:0000256" key="2">
    <source>
        <dbReference type="ARBA" id="ARBA00004496"/>
    </source>
</evidence>
<keyword evidence="6" id="KW-0547">Nucleotide-binding</keyword>
<keyword evidence="4" id="KW-0963">Cytoplasm</keyword>